<keyword evidence="2" id="KW-1185">Reference proteome</keyword>
<reference evidence="2" key="1">
    <citation type="journal article" date="2017" name="Nat. Commun.">
        <title>The asparagus genome sheds light on the origin and evolution of a young Y chromosome.</title>
        <authorList>
            <person name="Harkess A."/>
            <person name="Zhou J."/>
            <person name="Xu C."/>
            <person name="Bowers J.E."/>
            <person name="Van der Hulst R."/>
            <person name="Ayyampalayam S."/>
            <person name="Mercati F."/>
            <person name="Riccardi P."/>
            <person name="McKain M.R."/>
            <person name="Kakrana A."/>
            <person name="Tang H."/>
            <person name="Ray J."/>
            <person name="Groenendijk J."/>
            <person name="Arikit S."/>
            <person name="Mathioni S.M."/>
            <person name="Nakano M."/>
            <person name="Shan H."/>
            <person name="Telgmann-Rauber A."/>
            <person name="Kanno A."/>
            <person name="Yue Z."/>
            <person name="Chen H."/>
            <person name="Li W."/>
            <person name="Chen Y."/>
            <person name="Xu X."/>
            <person name="Zhang Y."/>
            <person name="Luo S."/>
            <person name="Chen H."/>
            <person name="Gao J."/>
            <person name="Mao Z."/>
            <person name="Pires J.C."/>
            <person name="Luo M."/>
            <person name="Kudrna D."/>
            <person name="Wing R.A."/>
            <person name="Meyers B.C."/>
            <person name="Yi K."/>
            <person name="Kong H."/>
            <person name="Lavrijsen P."/>
            <person name="Sunseri F."/>
            <person name="Falavigna A."/>
            <person name="Ye Y."/>
            <person name="Leebens-Mack J.H."/>
            <person name="Chen G."/>
        </authorList>
    </citation>
    <scope>NUCLEOTIDE SEQUENCE [LARGE SCALE GENOMIC DNA]</scope>
    <source>
        <strain evidence="2">cv. DH0086</strain>
    </source>
</reference>
<proteinExistence type="predicted"/>
<sequence length="196" mass="19750">MWLVAAGEISARGRPAVGGSGSAAACAAGSQREERAGLSVLGELGIDETQHAGGALVVSGISSEWPAVGGASSEVLSRAAANSGEVWRRAARRGARRGRCTTLGVAYQSREQLEGMADGGSALRAGGSGSSRRTWKQRGLRLRRGMARGVCGGGSVLCGWLARAELDLGCVATAWVRSLVVDGGARGGLTQSGASA</sequence>
<dbReference type="AlphaFoldDB" id="A0A5P1E6H7"/>
<organism evidence="1 2">
    <name type="scientific">Asparagus officinalis</name>
    <name type="common">Garden asparagus</name>
    <dbReference type="NCBI Taxonomy" id="4686"/>
    <lineage>
        <taxon>Eukaryota</taxon>
        <taxon>Viridiplantae</taxon>
        <taxon>Streptophyta</taxon>
        <taxon>Embryophyta</taxon>
        <taxon>Tracheophyta</taxon>
        <taxon>Spermatophyta</taxon>
        <taxon>Magnoliopsida</taxon>
        <taxon>Liliopsida</taxon>
        <taxon>Asparagales</taxon>
        <taxon>Asparagaceae</taxon>
        <taxon>Asparagoideae</taxon>
        <taxon>Asparagus</taxon>
    </lineage>
</organism>
<accession>A0A5P1E6H7</accession>
<protein>
    <submittedName>
        <fullName evidence="1">Uncharacterized protein</fullName>
    </submittedName>
</protein>
<evidence type="ECO:0000313" key="1">
    <source>
        <dbReference type="EMBL" id="ONK58069.1"/>
    </source>
</evidence>
<dbReference type="EMBL" id="CM007389">
    <property type="protein sequence ID" value="ONK58069.1"/>
    <property type="molecule type" value="Genomic_DNA"/>
</dbReference>
<name>A0A5P1E6H7_ASPOF</name>
<evidence type="ECO:0000313" key="2">
    <source>
        <dbReference type="Proteomes" id="UP000243459"/>
    </source>
</evidence>
<dbReference type="Gramene" id="ONK58069">
    <property type="protein sequence ID" value="ONK58069"/>
    <property type="gene ID" value="A4U43_C09F7790"/>
</dbReference>
<dbReference type="Proteomes" id="UP000243459">
    <property type="component" value="Chromosome 9"/>
</dbReference>
<gene>
    <name evidence="1" type="ORF">A4U43_C09F7790</name>
</gene>